<feature type="binding site" evidence="6">
    <location>
        <position position="143"/>
    </location>
    <ligand>
        <name>ATP</name>
        <dbReference type="ChEBI" id="CHEBI:30616"/>
    </ligand>
</feature>
<protein>
    <recommendedName>
        <fullName evidence="8">Protein kinase domain-containing protein</fullName>
    </recommendedName>
</protein>
<evidence type="ECO:0000256" key="3">
    <source>
        <dbReference type="ARBA" id="ARBA00022741"/>
    </source>
</evidence>
<gene>
    <name evidence="9" type="ORF">LITE_LOCUS1761</name>
</gene>
<evidence type="ECO:0000313" key="9">
    <source>
        <dbReference type="EMBL" id="CAI0378141.1"/>
    </source>
</evidence>
<dbReference type="SMART" id="SM00220">
    <property type="entry name" value="S_TKc"/>
    <property type="match status" value="1"/>
</dbReference>
<keyword evidence="4" id="KW-0418">Kinase</keyword>
<feature type="domain" description="Protein kinase" evidence="8">
    <location>
        <begin position="114"/>
        <end position="427"/>
    </location>
</feature>
<keyword evidence="2" id="KW-0808">Transferase</keyword>
<accession>A0AAV0GYK0</accession>
<dbReference type="InterPro" id="IPR001245">
    <property type="entry name" value="Ser-Thr/Tyr_kinase_cat_dom"/>
</dbReference>
<sequence>MHLNRFCIVLPTTDFDDQSDTTTHQIPADLKFPPPGQKKHHRGCGHQIVSLVGGTVRRIYGSKWVKKRHQKKGSRMGSGAFHDLEGVQIGDERVGYDNPRIFSYSELYIGSKGFSEKEVLGSGGFGRVYRAVLPSDGTLVAVKCLAERGEQFEKTFAAELVAVAHLRHRNLVRLRGWCVHEDQLFLVYDYMPNRSLDRVLFRKSENLAAAILDWEQRKRIVGGLAAALHYLHDQLETQIIHRDVKTSNVMLDSNYNARLGDFGLARWLEHELEYGGVRTPSMRNHQFRLVESTRIGGTIGYLPPESFQKRGLATAKSDVFSFGIVVLEVVAGRRAVDLAYPDDQIVLLDWVRQLSDEGKVLQVGDTRLEDGSYRLIEMERMIHLGLLCTLHSAQFRPNMKWVVEALSGGNSGDKLPPLPSFQAHPRYISISSGSNTTATNSSSSGTTSTTRSSRRSSNRRCCSASSFMVETPREISFKEIVTATNNFSDSNRLAEVDFGTAYYGILGDGHQVLIKRLGMTQCPALRTRFSAELQNLGRLRHRNLIQLRGWCTEQGEMLVIYDYSPSRLLSHLLFHQRNESQLITLTWRHRYNIVKSLASAVLYLHEEWDEQVIHRNITSSSVILDPDMMNPRLSNFALAEFLHRNDHAHQAAASATKSVRGIFGYMSPEYMESGEATTMADVYSFGVVVLEVVSGQMAVDFRRPEVLLVNRVNEFEAQDRALEELVDVRLDKEYDRKELMRLVKLGKACTRSDPHLRPSMRQIVSILDGNDQWLRLVEGGQQKNESRKEWRKKNASSLSLVKRVQALGIQ</sequence>
<keyword evidence="3 6" id="KW-0547">Nucleotide-binding</keyword>
<dbReference type="FunFam" id="1.10.510.10:FF:000723">
    <property type="entry name" value="Receptor like protein kinase S.2"/>
    <property type="match status" value="1"/>
</dbReference>
<feature type="region of interest" description="Disordered" evidence="7">
    <location>
        <begin position="431"/>
        <end position="459"/>
    </location>
</feature>
<dbReference type="SUPFAM" id="SSF56112">
    <property type="entry name" value="Protein kinase-like (PK-like)"/>
    <property type="match status" value="2"/>
</dbReference>
<dbReference type="InterPro" id="IPR050528">
    <property type="entry name" value="L-type_Lectin-RKs"/>
</dbReference>
<evidence type="ECO:0000256" key="1">
    <source>
        <dbReference type="ARBA" id="ARBA00022527"/>
    </source>
</evidence>
<dbReference type="FunFam" id="1.10.510.10:FF:000603">
    <property type="entry name" value="Receptor like protein kinase S.2"/>
    <property type="match status" value="1"/>
</dbReference>
<evidence type="ECO:0000256" key="2">
    <source>
        <dbReference type="ARBA" id="ARBA00022679"/>
    </source>
</evidence>
<name>A0AAV0GYK0_9ROSI</name>
<dbReference type="AlphaFoldDB" id="A0AAV0GYK0"/>
<dbReference type="GO" id="GO:0005524">
    <property type="term" value="F:ATP binding"/>
    <property type="evidence" value="ECO:0007669"/>
    <property type="project" value="UniProtKB-UniRule"/>
</dbReference>
<dbReference type="PROSITE" id="PS50011">
    <property type="entry name" value="PROTEIN_KINASE_DOM"/>
    <property type="match status" value="2"/>
</dbReference>
<feature type="domain" description="Protein kinase" evidence="8">
    <location>
        <begin position="487"/>
        <end position="774"/>
    </location>
</feature>
<reference evidence="9" key="1">
    <citation type="submission" date="2022-08" db="EMBL/GenBank/DDBJ databases">
        <authorList>
            <person name="Gutierrez-Valencia J."/>
        </authorList>
    </citation>
    <scope>NUCLEOTIDE SEQUENCE</scope>
</reference>
<dbReference type="InterPro" id="IPR008271">
    <property type="entry name" value="Ser/Thr_kinase_AS"/>
</dbReference>
<keyword evidence="10" id="KW-1185">Reference proteome</keyword>
<dbReference type="Pfam" id="PF00069">
    <property type="entry name" value="Pkinase"/>
    <property type="match status" value="1"/>
</dbReference>
<evidence type="ECO:0000256" key="7">
    <source>
        <dbReference type="SAM" id="MobiDB-lite"/>
    </source>
</evidence>
<dbReference type="Pfam" id="PF07714">
    <property type="entry name" value="PK_Tyr_Ser-Thr"/>
    <property type="match status" value="1"/>
</dbReference>
<organism evidence="9 10">
    <name type="scientific">Linum tenue</name>
    <dbReference type="NCBI Taxonomy" id="586396"/>
    <lineage>
        <taxon>Eukaryota</taxon>
        <taxon>Viridiplantae</taxon>
        <taxon>Streptophyta</taxon>
        <taxon>Embryophyta</taxon>
        <taxon>Tracheophyta</taxon>
        <taxon>Spermatophyta</taxon>
        <taxon>Magnoliopsida</taxon>
        <taxon>eudicotyledons</taxon>
        <taxon>Gunneridae</taxon>
        <taxon>Pentapetalae</taxon>
        <taxon>rosids</taxon>
        <taxon>fabids</taxon>
        <taxon>Malpighiales</taxon>
        <taxon>Linaceae</taxon>
        <taxon>Linum</taxon>
    </lineage>
</organism>
<dbReference type="PANTHER" id="PTHR27007">
    <property type="match status" value="1"/>
</dbReference>
<keyword evidence="1" id="KW-0723">Serine/threonine-protein kinase</keyword>
<dbReference type="InterPro" id="IPR017441">
    <property type="entry name" value="Protein_kinase_ATP_BS"/>
</dbReference>
<dbReference type="Gene3D" id="3.30.200.20">
    <property type="entry name" value="Phosphorylase Kinase, domain 1"/>
    <property type="match status" value="2"/>
</dbReference>
<evidence type="ECO:0000256" key="5">
    <source>
        <dbReference type="ARBA" id="ARBA00022840"/>
    </source>
</evidence>
<dbReference type="FunFam" id="3.30.200.20:FF:000532">
    <property type="entry name" value="Receptor like protein kinase S.2"/>
    <property type="match status" value="1"/>
</dbReference>
<evidence type="ECO:0000313" key="10">
    <source>
        <dbReference type="Proteomes" id="UP001154282"/>
    </source>
</evidence>
<dbReference type="EMBL" id="CAMGYJ010000002">
    <property type="protein sequence ID" value="CAI0378141.1"/>
    <property type="molecule type" value="Genomic_DNA"/>
</dbReference>
<feature type="compositionally biased region" description="Low complexity" evidence="7">
    <location>
        <begin position="431"/>
        <end position="451"/>
    </location>
</feature>
<keyword evidence="5 6" id="KW-0067">ATP-binding</keyword>
<dbReference type="Proteomes" id="UP001154282">
    <property type="component" value="Unassembled WGS sequence"/>
</dbReference>
<evidence type="ECO:0000259" key="8">
    <source>
        <dbReference type="PROSITE" id="PS50011"/>
    </source>
</evidence>
<dbReference type="Gene3D" id="1.10.510.10">
    <property type="entry name" value="Transferase(Phosphotransferase) domain 1"/>
    <property type="match status" value="2"/>
</dbReference>
<proteinExistence type="predicted"/>
<evidence type="ECO:0000256" key="6">
    <source>
        <dbReference type="PROSITE-ProRule" id="PRU10141"/>
    </source>
</evidence>
<evidence type="ECO:0000256" key="4">
    <source>
        <dbReference type="ARBA" id="ARBA00022777"/>
    </source>
</evidence>
<dbReference type="GO" id="GO:0051707">
    <property type="term" value="P:response to other organism"/>
    <property type="evidence" value="ECO:0007669"/>
    <property type="project" value="UniProtKB-ARBA"/>
</dbReference>
<dbReference type="PROSITE" id="PS00108">
    <property type="entry name" value="PROTEIN_KINASE_ST"/>
    <property type="match status" value="1"/>
</dbReference>
<dbReference type="InterPro" id="IPR000719">
    <property type="entry name" value="Prot_kinase_dom"/>
</dbReference>
<dbReference type="CDD" id="cd14066">
    <property type="entry name" value="STKc_IRAK"/>
    <property type="match status" value="1"/>
</dbReference>
<dbReference type="PROSITE" id="PS00107">
    <property type="entry name" value="PROTEIN_KINASE_ATP"/>
    <property type="match status" value="1"/>
</dbReference>
<dbReference type="GO" id="GO:0004674">
    <property type="term" value="F:protein serine/threonine kinase activity"/>
    <property type="evidence" value="ECO:0007669"/>
    <property type="project" value="UniProtKB-KW"/>
</dbReference>
<dbReference type="InterPro" id="IPR011009">
    <property type="entry name" value="Kinase-like_dom_sf"/>
</dbReference>
<comment type="caution">
    <text evidence="9">The sequence shown here is derived from an EMBL/GenBank/DDBJ whole genome shotgun (WGS) entry which is preliminary data.</text>
</comment>